<dbReference type="Proteomes" id="UP001177744">
    <property type="component" value="Unassembled WGS sequence"/>
</dbReference>
<name>A0AA40IAR2_CNENI</name>
<dbReference type="EMBL" id="JAULJE010000002">
    <property type="protein sequence ID" value="KAK1345545.1"/>
    <property type="molecule type" value="Genomic_DNA"/>
</dbReference>
<feature type="compositionally biased region" description="Basic and acidic residues" evidence="1">
    <location>
        <begin position="10"/>
        <end position="22"/>
    </location>
</feature>
<evidence type="ECO:0000256" key="1">
    <source>
        <dbReference type="SAM" id="MobiDB-lite"/>
    </source>
</evidence>
<organism evidence="2 3">
    <name type="scientific">Cnephaeus nilssonii</name>
    <name type="common">Northern bat</name>
    <name type="synonym">Eptesicus nilssonii</name>
    <dbReference type="NCBI Taxonomy" id="3371016"/>
    <lineage>
        <taxon>Eukaryota</taxon>
        <taxon>Metazoa</taxon>
        <taxon>Chordata</taxon>
        <taxon>Craniata</taxon>
        <taxon>Vertebrata</taxon>
        <taxon>Euteleostomi</taxon>
        <taxon>Mammalia</taxon>
        <taxon>Eutheria</taxon>
        <taxon>Laurasiatheria</taxon>
        <taxon>Chiroptera</taxon>
        <taxon>Yangochiroptera</taxon>
        <taxon>Vespertilionidae</taxon>
        <taxon>Cnephaeus</taxon>
    </lineage>
</organism>
<gene>
    <name evidence="2" type="ORF">QTO34_008003</name>
</gene>
<keyword evidence="3" id="KW-1185">Reference proteome</keyword>
<evidence type="ECO:0000313" key="2">
    <source>
        <dbReference type="EMBL" id="KAK1345545.1"/>
    </source>
</evidence>
<feature type="region of interest" description="Disordered" evidence="1">
    <location>
        <begin position="402"/>
        <end position="424"/>
    </location>
</feature>
<sequence length="545" mass="59632">MVKSSPNKDLPPKYEWESELKEKRGKHHRERDDSDDEEDLAHSFAKMAFATRPLRLEAGAQPNSEQCVTTMDLDHTPPVMMPAQPPAPKKERRVRQQAKTTREASVPTWGQLKKLATDAWQVVKEQGAQVIVSNTAVNTNMKQIIIVDHEGRTKVWTPREMSDYRLRPTPQAGSRTSLSQSGTLHSLPPTYLLLLTAAMETKTESGTRRNRLQTRPTPVTTPILLAPLQFPGEIPTGTTKLGIRIERHGINRMQAFANQKEHQEMSLGPWNVSDGTTLEDSQASGSLAWGDRPPLASKTRCRAAQKVRVPSIGTSGNLKEQGLVVRRKVLGCNLADLKLTTMFTGSRASQEVEGNRCRDAGVQLGPRPGKPQAEAFPALGTSGEPARIAGNHWGSAPTIRSRDAGWGRAQGRHPGPSPDPERRQKAVATAKAWVPGAGRKLVLDHPQLPSPAGLVPPNCPSLLAILWRPSCVHIGAAIFDDMAAILVKPVKKAAAGSGSPKPINKRPKNWYQHQPALLYSWASSGNFQTQYKEEESDGGETKMAA</sequence>
<protein>
    <submittedName>
        <fullName evidence="2">Uncharacterized protein</fullName>
    </submittedName>
</protein>
<feature type="region of interest" description="Disordered" evidence="1">
    <location>
        <begin position="1"/>
        <end position="42"/>
    </location>
</feature>
<evidence type="ECO:0000313" key="3">
    <source>
        <dbReference type="Proteomes" id="UP001177744"/>
    </source>
</evidence>
<feature type="compositionally biased region" description="Polar residues" evidence="1">
    <location>
        <begin position="171"/>
        <end position="182"/>
    </location>
</feature>
<proteinExistence type="predicted"/>
<dbReference type="AlphaFoldDB" id="A0AA40IAR2"/>
<reference evidence="2" key="1">
    <citation type="submission" date="2023-06" db="EMBL/GenBank/DDBJ databases">
        <title>Reference genome for the Northern bat (Eptesicus nilssonii), a most northern bat species.</title>
        <authorList>
            <person name="Laine V.N."/>
            <person name="Pulliainen A.T."/>
            <person name="Lilley T.M."/>
        </authorList>
    </citation>
    <scope>NUCLEOTIDE SEQUENCE</scope>
    <source>
        <strain evidence="2">BLF_Eptnil</strain>
        <tissue evidence="2">Kidney</tissue>
    </source>
</reference>
<feature type="region of interest" description="Disordered" evidence="1">
    <location>
        <begin position="164"/>
        <end position="184"/>
    </location>
</feature>
<accession>A0AA40IAR2</accession>
<comment type="caution">
    <text evidence="2">The sequence shown here is derived from an EMBL/GenBank/DDBJ whole genome shotgun (WGS) entry which is preliminary data.</text>
</comment>